<organism evidence="3 4">
    <name type="scientific">Actinomadura algeriensis</name>
    <dbReference type="NCBI Taxonomy" id="1679523"/>
    <lineage>
        <taxon>Bacteria</taxon>
        <taxon>Bacillati</taxon>
        <taxon>Actinomycetota</taxon>
        <taxon>Actinomycetes</taxon>
        <taxon>Streptosporangiales</taxon>
        <taxon>Thermomonosporaceae</taxon>
        <taxon>Actinomadura</taxon>
    </lineage>
</organism>
<dbReference type="RefSeq" id="WP_192759024.1">
    <property type="nucleotide sequence ID" value="NZ_JADBDZ010000001.1"/>
</dbReference>
<feature type="compositionally biased region" description="Basic and acidic residues" evidence="1">
    <location>
        <begin position="178"/>
        <end position="192"/>
    </location>
</feature>
<keyword evidence="2" id="KW-0812">Transmembrane</keyword>
<accession>A0ABR9JP16</accession>
<keyword evidence="2" id="KW-0472">Membrane</keyword>
<dbReference type="Proteomes" id="UP000627838">
    <property type="component" value="Unassembled WGS sequence"/>
</dbReference>
<keyword evidence="2" id="KW-1133">Transmembrane helix</keyword>
<sequence>MKAGWFLGVDPTRGERGLAYLAGAFGVAASVGIGMDAGWSWWRLGIVAVLAYDLAGGVVANGLDSAKRFYHGPLPLRPTRVNRFLHDEIGFAAVHVQPIVVGLVFGAAWWWGPLWYAWALAGTVLVARAPRPLARPIALLTVLTGAMLAPSIPAPDGLAWLPVVLLVKLVVAHAVPERPHSGTDRPEGRDGPDGVGGRWQTPVHGT</sequence>
<protein>
    <submittedName>
        <fullName evidence="3">Uncharacterized protein</fullName>
    </submittedName>
</protein>
<evidence type="ECO:0000256" key="2">
    <source>
        <dbReference type="SAM" id="Phobius"/>
    </source>
</evidence>
<feature type="transmembrane region" description="Helical" evidence="2">
    <location>
        <begin position="84"/>
        <end position="103"/>
    </location>
</feature>
<reference evidence="3 4" key="1">
    <citation type="submission" date="2020-10" db="EMBL/GenBank/DDBJ databases">
        <title>Sequencing the genomes of 1000 actinobacteria strains.</title>
        <authorList>
            <person name="Klenk H.-P."/>
        </authorList>
    </citation>
    <scope>NUCLEOTIDE SEQUENCE [LARGE SCALE GENOMIC DNA]</scope>
    <source>
        <strain evidence="3 4">DSM 46744</strain>
    </source>
</reference>
<dbReference type="EMBL" id="JADBDZ010000001">
    <property type="protein sequence ID" value="MBE1532310.1"/>
    <property type="molecule type" value="Genomic_DNA"/>
</dbReference>
<proteinExistence type="predicted"/>
<gene>
    <name evidence="3" type="ORF">H4W34_002143</name>
</gene>
<evidence type="ECO:0000256" key="1">
    <source>
        <dbReference type="SAM" id="MobiDB-lite"/>
    </source>
</evidence>
<evidence type="ECO:0000313" key="4">
    <source>
        <dbReference type="Proteomes" id="UP000627838"/>
    </source>
</evidence>
<feature type="transmembrane region" description="Helical" evidence="2">
    <location>
        <begin position="18"/>
        <end position="35"/>
    </location>
</feature>
<name>A0ABR9JP16_9ACTN</name>
<comment type="caution">
    <text evidence="3">The sequence shown here is derived from an EMBL/GenBank/DDBJ whole genome shotgun (WGS) entry which is preliminary data.</text>
</comment>
<evidence type="ECO:0000313" key="3">
    <source>
        <dbReference type="EMBL" id="MBE1532310.1"/>
    </source>
</evidence>
<feature type="region of interest" description="Disordered" evidence="1">
    <location>
        <begin position="178"/>
        <end position="206"/>
    </location>
</feature>
<feature type="transmembrane region" description="Helical" evidence="2">
    <location>
        <begin position="41"/>
        <end position="63"/>
    </location>
</feature>
<keyword evidence="4" id="KW-1185">Reference proteome</keyword>